<gene>
    <name evidence="2" type="ORF">DFQ07_2932</name>
</gene>
<proteinExistence type="predicted"/>
<accession>A0A4R6TE81</accession>
<protein>
    <submittedName>
        <fullName evidence="2">Uncharacterized protein</fullName>
    </submittedName>
</protein>
<dbReference type="Proteomes" id="UP000295390">
    <property type="component" value="Unassembled WGS sequence"/>
</dbReference>
<name>A0A4R6TE81_9FLAO</name>
<evidence type="ECO:0000313" key="2">
    <source>
        <dbReference type="EMBL" id="TDQ21837.1"/>
    </source>
</evidence>
<evidence type="ECO:0000313" key="3">
    <source>
        <dbReference type="Proteomes" id="UP000295390"/>
    </source>
</evidence>
<keyword evidence="1" id="KW-1133">Transmembrane helix</keyword>
<dbReference type="EMBL" id="SNYH01000007">
    <property type="protein sequence ID" value="TDQ21837.1"/>
    <property type="molecule type" value="Genomic_DNA"/>
</dbReference>
<dbReference type="RefSeq" id="WP_133537919.1">
    <property type="nucleotide sequence ID" value="NZ_SNYH01000007.1"/>
</dbReference>
<sequence length="113" mass="13156">MVILKKIKASSLNEVIVATIVIVVVFGIAIASLSNIMQNIVNRKEKPLQNKLNEVIYQYHHNIIKIPYRVKEEGFLIYVLNEKNNDFNEIKFEVTFEKTGKMITRKVISYEKD</sequence>
<evidence type="ECO:0000256" key="1">
    <source>
        <dbReference type="SAM" id="Phobius"/>
    </source>
</evidence>
<dbReference type="AlphaFoldDB" id="A0A4R6TE81"/>
<organism evidence="2 3">
    <name type="scientific">Tenacibaculum caenipelagi</name>
    <dbReference type="NCBI Taxonomy" id="1325435"/>
    <lineage>
        <taxon>Bacteria</taxon>
        <taxon>Pseudomonadati</taxon>
        <taxon>Bacteroidota</taxon>
        <taxon>Flavobacteriia</taxon>
        <taxon>Flavobacteriales</taxon>
        <taxon>Flavobacteriaceae</taxon>
        <taxon>Tenacibaculum</taxon>
    </lineage>
</organism>
<comment type="caution">
    <text evidence="2">The sequence shown here is derived from an EMBL/GenBank/DDBJ whole genome shotgun (WGS) entry which is preliminary data.</text>
</comment>
<feature type="transmembrane region" description="Helical" evidence="1">
    <location>
        <begin position="15"/>
        <end position="36"/>
    </location>
</feature>
<keyword evidence="1" id="KW-0472">Membrane</keyword>
<dbReference type="OrthoDB" id="1190115at2"/>
<reference evidence="2 3" key="1">
    <citation type="submission" date="2019-03" db="EMBL/GenBank/DDBJ databases">
        <title>Genomic Encyclopedia of Type Strains, Phase III (KMG-III): the genomes of soil and plant-associated and newly described type strains.</title>
        <authorList>
            <person name="Whitman W."/>
        </authorList>
    </citation>
    <scope>NUCLEOTIDE SEQUENCE [LARGE SCALE GENOMIC DNA]</scope>
    <source>
        <strain evidence="2 3">CECT 8283</strain>
    </source>
</reference>
<keyword evidence="3" id="KW-1185">Reference proteome</keyword>
<keyword evidence="1" id="KW-0812">Transmembrane</keyword>